<gene>
    <name evidence="1" type="ORF">SAMN04489841_4776</name>
</gene>
<proteinExistence type="predicted"/>
<dbReference type="PANTHER" id="PTHR39324">
    <property type="entry name" value="CALCIUM DODECIN"/>
    <property type="match status" value="1"/>
</dbReference>
<dbReference type="RefSeq" id="WP_090623061.1">
    <property type="nucleotide sequence ID" value="NZ_FOFD01000009.1"/>
</dbReference>
<protein>
    <recommendedName>
        <fullName evidence="3">Dodecin domain-containing protein</fullName>
    </recommendedName>
</protein>
<dbReference type="EMBL" id="FOFD01000009">
    <property type="protein sequence ID" value="SER87394.1"/>
    <property type="molecule type" value="Genomic_DNA"/>
</dbReference>
<dbReference type="Proteomes" id="UP000199114">
    <property type="component" value="Unassembled WGS sequence"/>
</dbReference>
<name>A0A1H9SR86_9EURY</name>
<dbReference type="InterPro" id="IPR025543">
    <property type="entry name" value="Dodecin-like"/>
</dbReference>
<dbReference type="Pfam" id="PF07311">
    <property type="entry name" value="Dodecin"/>
    <property type="match status" value="1"/>
</dbReference>
<dbReference type="SUPFAM" id="SSF89807">
    <property type="entry name" value="Dodecin-like"/>
    <property type="match status" value="1"/>
</dbReference>
<dbReference type="InterPro" id="IPR009923">
    <property type="entry name" value="Dodecin"/>
</dbReference>
<dbReference type="PANTHER" id="PTHR39324:SF1">
    <property type="entry name" value="CALCIUM DODECIN"/>
    <property type="match status" value="1"/>
</dbReference>
<dbReference type="Gene3D" id="3.30.1660.10">
    <property type="entry name" value="Flavin-binding protein dodecin"/>
    <property type="match status" value="1"/>
</dbReference>
<reference evidence="2" key="1">
    <citation type="submission" date="2016-10" db="EMBL/GenBank/DDBJ databases">
        <authorList>
            <person name="Varghese N."/>
            <person name="Submissions S."/>
        </authorList>
    </citation>
    <scope>NUCLEOTIDE SEQUENCE [LARGE SCALE GENOMIC DNA]</scope>
    <source>
        <strain evidence="2">DSM 25055</strain>
    </source>
</reference>
<dbReference type="STRING" id="1186196.SAMN04489841_4776"/>
<dbReference type="AlphaFoldDB" id="A0A1H9SR86"/>
<accession>A0A1H9SR86</accession>
<evidence type="ECO:0000313" key="2">
    <source>
        <dbReference type="Proteomes" id="UP000199114"/>
    </source>
</evidence>
<dbReference type="OrthoDB" id="187186at2157"/>
<evidence type="ECO:0008006" key="3">
    <source>
        <dbReference type="Google" id="ProtNLM"/>
    </source>
</evidence>
<evidence type="ECO:0000313" key="1">
    <source>
        <dbReference type="EMBL" id="SER87394.1"/>
    </source>
</evidence>
<dbReference type="InterPro" id="IPR036694">
    <property type="entry name" value="Dodecin-like_sf"/>
</dbReference>
<sequence length="67" mass="7378">MPAVKVIRVMGTSEESWEAAAHEAFQEASQSVDDISGINVEKWTADVEDGEIVQYKATTEIAFPVQH</sequence>
<organism evidence="1 2">
    <name type="scientific">Natrinema salaciae</name>
    <dbReference type="NCBI Taxonomy" id="1186196"/>
    <lineage>
        <taxon>Archaea</taxon>
        <taxon>Methanobacteriati</taxon>
        <taxon>Methanobacteriota</taxon>
        <taxon>Stenosarchaea group</taxon>
        <taxon>Halobacteria</taxon>
        <taxon>Halobacteriales</taxon>
        <taxon>Natrialbaceae</taxon>
        <taxon>Natrinema</taxon>
    </lineage>
</organism>
<keyword evidence="2" id="KW-1185">Reference proteome</keyword>